<evidence type="ECO:0000256" key="5">
    <source>
        <dbReference type="ARBA" id="ARBA00023163"/>
    </source>
</evidence>
<keyword evidence="4" id="KW-0238">DNA-binding</keyword>
<dbReference type="InterPro" id="IPR007627">
    <property type="entry name" value="RNA_pol_sigma70_r2"/>
</dbReference>
<evidence type="ECO:0000256" key="2">
    <source>
        <dbReference type="ARBA" id="ARBA00023015"/>
    </source>
</evidence>
<dbReference type="InterPro" id="IPR039425">
    <property type="entry name" value="RNA_pol_sigma-70-like"/>
</dbReference>
<accession>A0ABZ0KY86</accession>
<evidence type="ECO:0000259" key="7">
    <source>
        <dbReference type="Pfam" id="PF08281"/>
    </source>
</evidence>
<gene>
    <name evidence="8" type="ORF">PGH26_15930</name>
</gene>
<feature type="domain" description="RNA polymerase sigma factor 70 region 4 type 2" evidence="7">
    <location>
        <begin position="110"/>
        <end position="162"/>
    </location>
</feature>
<dbReference type="Gene3D" id="1.10.1740.10">
    <property type="match status" value="1"/>
</dbReference>
<keyword evidence="9" id="KW-1185">Reference proteome</keyword>
<reference evidence="8 9" key="1">
    <citation type="submission" date="2023-01" db="EMBL/GenBank/DDBJ databases">
        <title>Sporosarcina sp. nov., isolated from Korean tranditional fermented seafood 'Jeotgal'.</title>
        <authorList>
            <person name="Yang A.-I."/>
        </authorList>
    </citation>
    <scope>NUCLEOTIDE SEQUENCE [LARGE SCALE GENOMIC DNA]</scope>
    <source>
        <strain evidence="8 9">B2O-1</strain>
    </source>
</reference>
<evidence type="ECO:0000259" key="6">
    <source>
        <dbReference type="Pfam" id="PF04542"/>
    </source>
</evidence>
<evidence type="ECO:0000256" key="3">
    <source>
        <dbReference type="ARBA" id="ARBA00023082"/>
    </source>
</evidence>
<evidence type="ECO:0000313" key="9">
    <source>
        <dbReference type="Proteomes" id="UP001303532"/>
    </source>
</evidence>
<dbReference type="Pfam" id="PF08281">
    <property type="entry name" value="Sigma70_r4_2"/>
    <property type="match status" value="1"/>
</dbReference>
<dbReference type="RefSeq" id="WP_323691985.1">
    <property type="nucleotide sequence ID" value="NZ_CP116341.1"/>
</dbReference>
<dbReference type="InterPro" id="IPR036388">
    <property type="entry name" value="WH-like_DNA-bd_sf"/>
</dbReference>
<sequence>MQNEKEIVSNWFHLYSQDVFNFLVYYSGTRDVEDLVQEVFIKAAKGMSTYRNHATPKTWLFSIARNLAIDNARKNKTKISRMNVAFHEENLDQHIGFSPEQILIGQEEKRELYNRINQQKKKYRDVLILRGIQGLSVSETAQILGCKETAVRTNYHRAVKALQNEPNWRESHEG</sequence>
<dbReference type="InterPro" id="IPR013325">
    <property type="entry name" value="RNA_pol_sigma_r2"/>
</dbReference>
<keyword evidence="3" id="KW-0731">Sigma factor</keyword>
<organism evidence="8 9">
    <name type="scientific">Sporosarcina jeotgali</name>
    <dbReference type="NCBI Taxonomy" id="3020056"/>
    <lineage>
        <taxon>Bacteria</taxon>
        <taxon>Bacillati</taxon>
        <taxon>Bacillota</taxon>
        <taxon>Bacilli</taxon>
        <taxon>Bacillales</taxon>
        <taxon>Caryophanaceae</taxon>
        <taxon>Sporosarcina</taxon>
    </lineage>
</organism>
<dbReference type="Proteomes" id="UP001303532">
    <property type="component" value="Chromosome"/>
</dbReference>
<dbReference type="SUPFAM" id="SSF88659">
    <property type="entry name" value="Sigma3 and sigma4 domains of RNA polymerase sigma factors"/>
    <property type="match status" value="1"/>
</dbReference>
<feature type="domain" description="RNA polymerase sigma-70 region 2" evidence="6">
    <location>
        <begin position="12"/>
        <end position="76"/>
    </location>
</feature>
<dbReference type="PANTHER" id="PTHR43133:SF8">
    <property type="entry name" value="RNA POLYMERASE SIGMA FACTOR HI_1459-RELATED"/>
    <property type="match status" value="1"/>
</dbReference>
<keyword evidence="2" id="KW-0805">Transcription regulation</keyword>
<dbReference type="CDD" id="cd06171">
    <property type="entry name" value="Sigma70_r4"/>
    <property type="match status" value="1"/>
</dbReference>
<dbReference type="InterPro" id="IPR014284">
    <property type="entry name" value="RNA_pol_sigma-70_dom"/>
</dbReference>
<dbReference type="InterPro" id="IPR013324">
    <property type="entry name" value="RNA_pol_sigma_r3/r4-like"/>
</dbReference>
<evidence type="ECO:0000256" key="4">
    <source>
        <dbReference type="ARBA" id="ARBA00023125"/>
    </source>
</evidence>
<dbReference type="SUPFAM" id="SSF88946">
    <property type="entry name" value="Sigma2 domain of RNA polymerase sigma factors"/>
    <property type="match status" value="1"/>
</dbReference>
<dbReference type="Gene3D" id="1.10.10.10">
    <property type="entry name" value="Winged helix-like DNA-binding domain superfamily/Winged helix DNA-binding domain"/>
    <property type="match status" value="1"/>
</dbReference>
<evidence type="ECO:0000313" key="8">
    <source>
        <dbReference type="EMBL" id="WOV84327.1"/>
    </source>
</evidence>
<protein>
    <submittedName>
        <fullName evidence="8">RNA polymerase sigma factor</fullName>
    </submittedName>
</protein>
<dbReference type="PANTHER" id="PTHR43133">
    <property type="entry name" value="RNA POLYMERASE ECF-TYPE SIGMA FACTO"/>
    <property type="match status" value="1"/>
</dbReference>
<keyword evidence="5" id="KW-0804">Transcription</keyword>
<dbReference type="InterPro" id="IPR013249">
    <property type="entry name" value="RNA_pol_sigma70_r4_t2"/>
</dbReference>
<name>A0ABZ0KY86_9BACL</name>
<dbReference type="EMBL" id="CP116341">
    <property type="protein sequence ID" value="WOV84327.1"/>
    <property type="molecule type" value="Genomic_DNA"/>
</dbReference>
<evidence type="ECO:0000256" key="1">
    <source>
        <dbReference type="ARBA" id="ARBA00010641"/>
    </source>
</evidence>
<dbReference type="NCBIfam" id="TIGR02937">
    <property type="entry name" value="sigma70-ECF"/>
    <property type="match status" value="1"/>
</dbReference>
<dbReference type="Pfam" id="PF04542">
    <property type="entry name" value="Sigma70_r2"/>
    <property type="match status" value="1"/>
</dbReference>
<proteinExistence type="inferred from homology"/>
<comment type="similarity">
    <text evidence="1">Belongs to the sigma-70 factor family. ECF subfamily.</text>
</comment>